<sequence>MIGLITVNYNQYKLTEEFLGSLLTVKNCQNISVFIADVSSKKEEFRLTKKYPFEIKISSLPNFGYAYGINQGVKYFSESNIDKFCAINNDIIFEKNFFIEAKKSFQKYDIFGGKIYYAPGFEYHKKYQKNDIGKIIWYAGGINDWKNVYTYHKGVDTVDNGQFETVEETDFITGCMLFFNKKIVDRVGLWNEKYFLYYEDSDFCERAKMAGFSLIYNPKIIIWHKNAQSTGGSGSKLHQKYQQKNRLIFGMKYAPFRTKLHLLKNFLFNR</sequence>
<dbReference type="Pfam" id="PF13632">
    <property type="entry name" value="Glyco_trans_2_3"/>
    <property type="match status" value="1"/>
</dbReference>
<reference evidence="5 6" key="1">
    <citation type="journal article" date="2015" name="Nature">
        <title>rRNA introns, odd ribosomes, and small enigmatic genomes across a large radiation of phyla.</title>
        <authorList>
            <person name="Brown C.T."/>
            <person name="Hug L.A."/>
            <person name="Thomas B.C."/>
            <person name="Sharon I."/>
            <person name="Castelle C.J."/>
            <person name="Singh A."/>
            <person name="Wilkins M.J."/>
            <person name="Williams K.H."/>
            <person name="Banfield J.F."/>
        </authorList>
    </citation>
    <scope>NUCLEOTIDE SEQUENCE [LARGE SCALE GENOMIC DNA]</scope>
</reference>
<name>A0A0G0D0Z1_9BACT</name>
<evidence type="ECO:0000259" key="4">
    <source>
        <dbReference type="Pfam" id="PF13632"/>
    </source>
</evidence>
<dbReference type="PANTHER" id="PTHR43179:SF12">
    <property type="entry name" value="GALACTOFURANOSYLTRANSFERASE GLFT2"/>
    <property type="match status" value="1"/>
</dbReference>
<evidence type="ECO:0000313" key="6">
    <source>
        <dbReference type="Proteomes" id="UP000034536"/>
    </source>
</evidence>
<proteinExistence type="inferred from homology"/>
<feature type="domain" description="Glycosyltransferase 2-like" evidence="4">
    <location>
        <begin position="144"/>
        <end position="252"/>
    </location>
</feature>
<dbReference type="PANTHER" id="PTHR43179">
    <property type="entry name" value="RHAMNOSYLTRANSFERASE WBBL"/>
    <property type="match status" value="1"/>
</dbReference>
<comment type="caution">
    <text evidence="5">The sequence shown here is derived from an EMBL/GenBank/DDBJ whole genome shotgun (WGS) entry which is preliminary data.</text>
</comment>
<evidence type="ECO:0000256" key="3">
    <source>
        <dbReference type="ARBA" id="ARBA00022679"/>
    </source>
</evidence>
<evidence type="ECO:0000256" key="2">
    <source>
        <dbReference type="ARBA" id="ARBA00022676"/>
    </source>
</evidence>
<comment type="similarity">
    <text evidence="1">Belongs to the glycosyltransferase 2 family.</text>
</comment>
<organism evidence="5 6">
    <name type="scientific">Candidatus Roizmanbacteria bacterium GW2011_GWA2_35_8</name>
    <dbReference type="NCBI Taxonomy" id="1618479"/>
    <lineage>
        <taxon>Bacteria</taxon>
        <taxon>Candidatus Roizmaniibacteriota</taxon>
    </lineage>
</organism>
<keyword evidence="3 5" id="KW-0808">Transferase</keyword>
<dbReference type="EMBL" id="LBQX01000009">
    <property type="protein sequence ID" value="KKP86998.1"/>
    <property type="molecule type" value="Genomic_DNA"/>
</dbReference>
<dbReference type="InterPro" id="IPR001173">
    <property type="entry name" value="Glyco_trans_2-like"/>
</dbReference>
<evidence type="ECO:0000313" key="5">
    <source>
        <dbReference type="EMBL" id="KKP86998.1"/>
    </source>
</evidence>
<keyword evidence="2" id="KW-0328">Glycosyltransferase</keyword>
<dbReference type="InterPro" id="IPR029044">
    <property type="entry name" value="Nucleotide-diphossugar_trans"/>
</dbReference>
<dbReference type="SUPFAM" id="SSF53448">
    <property type="entry name" value="Nucleotide-diphospho-sugar transferases"/>
    <property type="match status" value="1"/>
</dbReference>
<accession>A0A0G0D0Z1</accession>
<gene>
    <name evidence="5" type="ORF">UR89_C0009G0019</name>
</gene>
<protein>
    <submittedName>
        <fullName evidence="5">Putative glycosyltransferase</fullName>
    </submittedName>
</protein>
<dbReference type="AlphaFoldDB" id="A0A0G0D0Z1"/>
<dbReference type="Proteomes" id="UP000034536">
    <property type="component" value="Unassembled WGS sequence"/>
</dbReference>
<dbReference type="GO" id="GO:0016757">
    <property type="term" value="F:glycosyltransferase activity"/>
    <property type="evidence" value="ECO:0007669"/>
    <property type="project" value="UniProtKB-KW"/>
</dbReference>
<dbReference type="Gene3D" id="3.90.550.10">
    <property type="entry name" value="Spore Coat Polysaccharide Biosynthesis Protein SpsA, Chain A"/>
    <property type="match status" value="1"/>
</dbReference>
<evidence type="ECO:0000256" key="1">
    <source>
        <dbReference type="ARBA" id="ARBA00006739"/>
    </source>
</evidence>